<organism evidence="3 4">
    <name type="scientific">Holothuria leucospilota</name>
    <name type="common">Black long sea cucumber</name>
    <name type="synonym">Mertensiothuria leucospilota</name>
    <dbReference type="NCBI Taxonomy" id="206669"/>
    <lineage>
        <taxon>Eukaryota</taxon>
        <taxon>Metazoa</taxon>
        <taxon>Echinodermata</taxon>
        <taxon>Eleutherozoa</taxon>
        <taxon>Echinozoa</taxon>
        <taxon>Holothuroidea</taxon>
        <taxon>Aspidochirotacea</taxon>
        <taxon>Aspidochirotida</taxon>
        <taxon>Holothuriidae</taxon>
        <taxon>Holothuria</taxon>
    </lineage>
</organism>
<dbReference type="EMBL" id="JAIZAY010000001">
    <property type="protein sequence ID" value="KAJ8049233.1"/>
    <property type="molecule type" value="Genomic_DNA"/>
</dbReference>
<dbReference type="InterPro" id="IPR005552">
    <property type="entry name" value="Scramblase"/>
</dbReference>
<keyword evidence="2" id="KW-0106">Calcium</keyword>
<evidence type="ECO:0000256" key="2">
    <source>
        <dbReference type="RuleBase" id="RU363116"/>
    </source>
</evidence>
<dbReference type="OrthoDB" id="191150at2759"/>
<accession>A0A9Q1CPX6</accession>
<dbReference type="GO" id="GO:0005886">
    <property type="term" value="C:plasma membrane"/>
    <property type="evidence" value="ECO:0007669"/>
    <property type="project" value="TreeGrafter"/>
</dbReference>
<dbReference type="GO" id="GO:0017128">
    <property type="term" value="F:phospholipid scramblase activity"/>
    <property type="evidence" value="ECO:0007669"/>
    <property type="project" value="InterPro"/>
</dbReference>
<sequence>MHVVDSLNQGVIRIVRPFQCGVGCCRCAECNEWNAWTISVESPPGNVIGQVQVQCSKWKAHYDILDASSHPVLKVRGPY</sequence>
<keyword evidence="2" id="KW-0564">Palmitate</keyword>
<comment type="cofactor">
    <cofactor evidence="2">
        <name>Ca(2+)</name>
        <dbReference type="ChEBI" id="CHEBI:29108"/>
    </cofactor>
</comment>
<keyword evidence="2" id="KW-0449">Lipoprotein</keyword>
<dbReference type="Pfam" id="PF03803">
    <property type="entry name" value="Scramblase"/>
    <property type="match status" value="1"/>
</dbReference>
<dbReference type="PANTHER" id="PTHR23248">
    <property type="entry name" value="PHOSPHOLIPID SCRAMBLASE-RELATED"/>
    <property type="match status" value="1"/>
</dbReference>
<dbReference type="PANTHER" id="PTHR23248:SF63">
    <property type="entry name" value="PHOSPHOLIPID SCRAMBLASE"/>
    <property type="match status" value="1"/>
</dbReference>
<comment type="caution">
    <text evidence="3">The sequence shown here is derived from an EMBL/GenBank/DDBJ whole genome shotgun (WGS) entry which is preliminary data.</text>
</comment>
<protein>
    <recommendedName>
        <fullName evidence="2">Phospholipid scramblase</fullName>
    </recommendedName>
</protein>
<comment type="function">
    <text evidence="2">May mediate accelerated ATP-independent bidirectional transbilayer migration of phospholipids upon binding calcium ions that results in a loss of phospholipid asymmetry in the plasma membrane.</text>
</comment>
<gene>
    <name evidence="3" type="ORF">HOLleu_01886</name>
</gene>
<proteinExistence type="inferred from homology"/>
<reference evidence="3" key="1">
    <citation type="submission" date="2021-10" db="EMBL/GenBank/DDBJ databases">
        <title>Tropical sea cucumber genome reveals ecological adaptation and Cuvierian tubules defense mechanism.</title>
        <authorList>
            <person name="Chen T."/>
        </authorList>
    </citation>
    <scope>NUCLEOTIDE SEQUENCE</scope>
    <source>
        <strain evidence="3">Nanhai2018</strain>
        <tissue evidence="3">Muscle</tissue>
    </source>
</reference>
<dbReference type="Proteomes" id="UP001152320">
    <property type="component" value="Chromosome 1"/>
</dbReference>
<evidence type="ECO:0000313" key="3">
    <source>
        <dbReference type="EMBL" id="KAJ8049233.1"/>
    </source>
</evidence>
<evidence type="ECO:0000256" key="1">
    <source>
        <dbReference type="ARBA" id="ARBA00005350"/>
    </source>
</evidence>
<dbReference type="AlphaFoldDB" id="A0A9Q1CPX6"/>
<name>A0A9Q1CPX6_HOLLE</name>
<keyword evidence="4" id="KW-1185">Reference proteome</keyword>
<comment type="similarity">
    <text evidence="1 2">Belongs to the phospholipid scramblase family.</text>
</comment>
<evidence type="ECO:0000313" key="4">
    <source>
        <dbReference type="Proteomes" id="UP001152320"/>
    </source>
</evidence>